<reference evidence="11 12" key="1">
    <citation type="journal article" date="2015" name="Genome Announc.">
        <title>Expanding the biotechnology potential of lactobacilli through comparative genomics of 213 strains and associated genera.</title>
        <authorList>
            <person name="Sun Z."/>
            <person name="Harris H.M."/>
            <person name="McCann A."/>
            <person name="Guo C."/>
            <person name="Argimon S."/>
            <person name="Zhang W."/>
            <person name="Yang X."/>
            <person name="Jeffery I.B."/>
            <person name="Cooney J.C."/>
            <person name="Kagawa T.F."/>
            <person name="Liu W."/>
            <person name="Song Y."/>
            <person name="Salvetti E."/>
            <person name="Wrobel A."/>
            <person name="Rasinkangas P."/>
            <person name="Parkhill J."/>
            <person name="Rea M.C."/>
            <person name="O'Sullivan O."/>
            <person name="Ritari J."/>
            <person name="Douillard F.P."/>
            <person name="Paul Ross R."/>
            <person name="Yang R."/>
            <person name="Briner A.E."/>
            <person name="Felis G.E."/>
            <person name="de Vos W.M."/>
            <person name="Barrangou R."/>
            <person name="Klaenhammer T.R."/>
            <person name="Caufield P.W."/>
            <person name="Cui Y."/>
            <person name="Zhang H."/>
            <person name="O'Toole P.W."/>
        </authorList>
    </citation>
    <scope>NUCLEOTIDE SEQUENCE [LARGE SCALE GENOMIC DNA]</scope>
    <source>
        <strain evidence="11 12">DSM 12744</strain>
    </source>
</reference>
<comment type="similarity">
    <text evidence="9 10">Belongs to the TrpA family.</text>
</comment>
<keyword evidence="5 9" id="KW-0822">Tryptophan biosynthesis</keyword>
<keyword evidence="7 9" id="KW-0456">Lyase</keyword>
<evidence type="ECO:0000256" key="4">
    <source>
        <dbReference type="ARBA" id="ARBA00022605"/>
    </source>
</evidence>
<comment type="caution">
    <text evidence="11">The sequence shown here is derived from an EMBL/GenBank/DDBJ whole genome shotgun (WGS) entry which is preliminary data.</text>
</comment>
<evidence type="ECO:0000256" key="3">
    <source>
        <dbReference type="ARBA" id="ARBA00011270"/>
    </source>
</evidence>
<dbReference type="OrthoDB" id="9804578at2"/>
<dbReference type="NCBIfam" id="TIGR00262">
    <property type="entry name" value="trpA"/>
    <property type="match status" value="1"/>
</dbReference>
<evidence type="ECO:0000256" key="9">
    <source>
        <dbReference type="HAMAP-Rule" id="MF_00131"/>
    </source>
</evidence>
<evidence type="ECO:0000313" key="11">
    <source>
        <dbReference type="EMBL" id="KRL14742.1"/>
    </source>
</evidence>
<comment type="pathway">
    <text evidence="2 9">Amino-acid biosynthesis; L-tryptophan biosynthesis; L-tryptophan from chorismate: step 5/5.</text>
</comment>
<organism evidence="11 12">
    <name type="scientific">Schleiferilactobacillus perolens DSM 12744</name>
    <dbReference type="NCBI Taxonomy" id="1423792"/>
    <lineage>
        <taxon>Bacteria</taxon>
        <taxon>Bacillati</taxon>
        <taxon>Bacillota</taxon>
        <taxon>Bacilli</taxon>
        <taxon>Lactobacillales</taxon>
        <taxon>Lactobacillaceae</taxon>
        <taxon>Schleiferilactobacillus</taxon>
    </lineage>
</organism>
<evidence type="ECO:0000256" key="2">
    <source>
        <dbReference type="ARBA" id="ARBA00004733"/>
    </source>
</evidence>
<dbReference type="CDD" id="cd04724">
    <property type="entry name" value="Tryptophan_synthase_alpha"/>
    <property type="match status" value="1"/>
</dbReference>
<evidence type="ECO:0000256" key="5">
    <source>
        <dbReference type="ARBA" id="ARBA00022822"/>
    </source>
</evidence>
<evidence type="ECO:0000256" key="7">
    <source>
        <dbReference type="ARBA" id="ARBA00023239"/>
    </source>
</evidence>
<proteinExistence type="inferred from homology"/>
<sequence>MTKLKQVFTNRKAFIPFIVADDPNFATTVKNVVALAENGADIMELGIPFSDPSADGPVIQDADLRAFAAGVTPTTVFDIVAAVRKQSQVPIVFLTYVNIPFKYGYAQFCRRCQELGVLGLVIPDLPYEERDELAPIATQYDVDLIPLITPTSDRRVEKIAKAATGFIYVVSALGITGERDEFAHNLTQLIARIRQYTDIPTAIGFGIHTPEQAAEMSQIADCAIIGSAIVDLVRQHGTDAPEYLAAYTKTIRAAMDAAATVQKAANY</sequence>
<comment type="catalytic activity">
    <reaction evidence="8 9">
        <text>(1S,2R)-1-C-(indol-3-yl)glycerol 3-phosphate + L-serine = D-glyceraldehyde 3-phosphate + L-tryptophan + H2O</text>
        <dbReference type="Rhea" id="RHEA:10532"/>
        <dbReference type="ChEBI" id="CHEBI:15377"/>
        <dbReference type="ChEBI" id="CHEBI:33384"/>
        <dbReference type="ChEBI" id="CHEBI:57912"/>
        <dbReference type="ChEBI" id="CHEBI:58866"/>
        <dbReference type="ChEBI" id="CHEBI:59776"/>
        <dbReference type="EC" id="4.2.1.20"/>
    </reaction>
</comment>
<dbReference type="STRING" id="1423792.FD09_GL000401"/>
<evidence type="ECO:0000256" key="10">
    <source>
        <dbReference type="RuleBase" id="RU003662"/>
    </source>
</evidence>
<dbReference type="Pfam" id="PF00290">
    <property type="entry name" value="Trp_syntA"/>
    <property type="match status" value="1"/>
</dbReference>
<dbReference type="GO" id="GO:0004834">
    <property type="term" value="F:tryptophan synthase activity"/>
    <property type="evidence" value="ECO:0007669"/>
    <property type="project" value="UniProtKB-UniRule"/>
</dbReference>
<comment type="function">
    <text evidence="1 9">The alpha subunit is responsible for the aldol cleavage of indoleglycerol phosphate to indole and glyceraldehyde 3-phosphate.</text>
</comment>
<dbReference type="Gene3D" id="3.20.20.70">
    <property type="entry name" value="Aldolase class I"/>
    <property type="match status" value="1"/>
</dbReference>
<dbReference type="UniPathway" id="UPA00035">
    <property type="reaction ID" value="UER00044"/>
</dbReference>
<dbReference type="PANTHER" id="PTHR43406:SF1">
    <property type="entry name" value="TRYPTOPHAN SYNTHASE ALPHA CHAIN, CHLOROPLASTIC"/>
    <property type="match status" value="1"/>
</dbReference>
<dbReference type="SUPFAM" id="SSF51366">
    <property type="entry name" value="Ribulose-phoshate binding barrel"/>
    <property type="match status" value="1"/>
</dbReference>
<evidence type="ECO:0000256" key="1">
    <source>
        <dbReference type="ARBA" id="ARBA00003365"/>
    </source>
</evidence>
<dbReference type="RefSeq" id="WP_057817708.1">
    <property type="nucleotide sequence ID" value="NZ_AZEC01000001.1"/>
</dbReference>
<dbReference type="GO" id="GO:0005829">
    <property type="term" value="C:cytosol"/>
    <property type="evidence" value="ECO:0007669"/>
    <property type="project" value="TreeGrafter"/>
</dbReference>
<keyword evidence="4 9" id="KW-0028">Amino-acid biosynthesis</keyword>
<dbReference type="EC" id="4.2.1.20" evidence="9"/>
<evidence type="ECO:0000256" key="8">
    <source>
        <dbReference type="ARBA" id="ARBA00049047"/>
    </source>
</evidence>
<accession>A0A0R1N367</accession>
<keyword evidence="6 9" id="KW-0057">Aromatic amino acid biosynthesis</keyword>
<protein>
    <recommendedName>
        <fullName evidence="9">Tryptophan synthase alpha chain</fullName>
        <ecNumber evidence="9">4.2.1.20</ecNumber>
    </recommendedName>
</protein>
<dbReference type="InterPro" id="IPR002028">
    <property type="entry name" value="Trp_synthase_suA"/>
</dbReference>
<name>A0A0R1N367_9LACO</name>
<dbReference type="AlphaFoldDB" id="A0A0R1N367"/>
<dbReference type="PANTHER" id="PTHR43406">
    <property type="entry name" value="TRYPTOPHAN SYNTHASE, ALPHA CHAIN"/>
    <property type="match status" value="1"/>
</dbReference>
<keyword evidence="12" id="KW-1185">Reference proteome</keyword>
<evidence type="ECO:0000313" key="12">
    <source>
        <dbReference type="Proteomes" id="UP000051330"/>
    </source>
</evidence>
<evidence type="ECO:0000256" key="6">
    <source>
        <dbReference type="ARBA" id="ARBA00023141"/>
    </source>
</evidence>
<dbReference type="HAMAP" id="MF_00131">
    <property type="entry name" value="Trp_synth_alpha"/>
    <property type="match status" value="1"/>
</dbReference>
<feature type="active site" description="Proton acceptor" evidence="9">
    <location>
        <position position="55"/>
    </location>
</feature>
<dbReference type="InterPro" id="IPR013785">
    <property type="entry name" value="Aldolase_TIM"/>
</dbReference>
<comment type="subunit">
    <text evidence="3 9">Tetramer of two alpha and two beta chains.</text>
</comment>
<gene>
    <name evidence="9" type="primary">trpA</name>
    <name evidence="11" type="ORF">FD09_GL000401</name>
</gene>
<feature type="active site" description="Proton acceptor" evidence="9">
    <location>
        <position position="44"/>
    </location>
</feature>
<dbReference type="EMBL" id="AZEC01000001">
    <property type="protein sequence ID" value="KRL14742.1"/>
    <property type="molecule type" value="Genomic_DNA"/>
</dbReference>
<dbReference type="FunFam" id="3.20.20.70:FF:000037">
    <property type="entry name" value="Tryptophan synthase alpha chain"/>
    <property type="match status" value="1"/>
</dbReference>
<dbReference type="InterPro" id="IPR011060">
    <property type="entry name" value="RibuloseP-bd_barrel"/>
</dbReference>
<dbReference type="Proteomes" id="UP000051330">
    <property type="component" value="Unassembled WGS sequence"/>
</dbReference>
<dbReference type="PATRIC" id="fig|1423792.3.peg.403"/>